<evidence type="ECO:0000256" key="1">
    <source>
        <dbReference type="SAM" id="MobiDB-lite"/>
    </source>
</evidence>
<dbReference type="Proteomes" id="UP001383192">
    <property type="component" value="Unassembled WGS sequence"/>
</dbReference>
<organism evidence="3 4">
    <name type="scientific">Paramarasmius palmivorus</name>
    <dbReference type="NCBI Taxonomy" id="297713"/>
    <lineage>
        <taxon>Eukaryota</taxon>
        <taxon>Fungi</taxon>
        <taxon>Dikarya</taxon>
        <taxon>Basidiomycota</taxon>
        <taxon>Agaricomycotina</taxon>
        <taxon>Agaricomycetes</taxon>
        <taxon>Agaricomycetidae</taxon>
        <taxon>Agaricales</taxon>
        <taxon>Marasmiineae</taxon>
        <taxon>Marasmiaceae</taxon>
        <taxon>Paramarasmius</taxon>
    </lineage>
</organism>
<dbReference type="AlphaFoldDB" id="A0AAW0BZS7"/>
<gene>
    <name evidence="3" type="ORF">VNI00_013049</name>
</gene>
<feature type="transmembrane region" description="Helical" evidence="2">
    <location>
        <begin position="146"/>
        <end position="173"/>
    </location>
</feature>
<feature type="transmembrane region" description="Helical" evidence="2">
    <location>
        <begin position="193"/>
        <end position="215"/>
    </location>
</feature>
<evidence type="ECO:0000313" key="4">
    <source>
        <dbReference type="Proteomes" id="UP001383192"/>
    </source>
</evidence>
<feature type="compositionally biased region" description="Basic and acidic residues" evidence="1">
    <location>
        <begin position="355"/>
        <end position="367"/>
    </location>
</feature>
<protein>
    <recommendedName>
        <fullName evidence="5">Gustatory receptor</fullName>
    </recommendedName>
</protein>
<feature type="region of interest" description="Disordered" evidence="1">
    <location>
        <begin position="344"/>
        <end position="367"/>
    </location>
</feature>
<proteinExistence type="predicted"/>
<comment type="caution">
    <text evidence="3">The sequence shown here is derived from an EMBL/GenBank/DDBJ whole genome shotgun (WGS) entry which is preliminary data.</text>
</comment>
<evidence type="ECO:0008006" key="5">
    <source>
        <dbReference type="Google" id="ProtNLM"/>
    </source>
</evidence>
<sequence length="367" mass="40683">MSDNESLEEHLAPYVSVENVIVQPVSTVSTMLFCHGIYLMIFGVCLHVLLRRREQPNRKLYLGWTISLFILATTLVVIQAYILIRQSVLQFTWAKKQDWESLLVYVQTDRLVTIGFTIGNLIPLLMNAIADSILIHRCYIIWDSRFWVAIPLCFSWFGINLVGLIAVILGSIAYEKASLDLLIKSGNLNTGYFIANVIINGIITLLTGAGTTALVNPIFGADALLVADRIWKINREAHKVVGYTSNPQLQRVMAIILESGALYPAFLIAYGVMQNTVATDTGIQPINLAPIVAQVAGIAPTLIIARAGMGIAAENVDQVLSTLDFAENRHTDSQLRTTDIERDDFNSSVSESTPDAEKRVHRRLDEL</sequence>
<feature type="transmembrane region" description="Helical" evidence="2">
    <location>
        <begin position="61"/>
        <end position="84"/>
    </location>
</feature>
<keyword evidence="2" id="KW-1133">Transmembrane helix</keyword>
<dbReference type="EMBL" id="JAYKXP010000064">
    <property type="protein sequence ID" value="KAK7032481.1"/>
    <property type="molecule type" value="Genomic_DNA"/>
</dbReference>
<reference evidence="3 4" key="1">
    <citation type="submission" date="2024-01" db="EMBL/GenBank/DDBJ databases">
        <title>A draft genome for a cacao thread blight-causing isolate of Paramarasmius palmivorus.</title>
        <authorList>
            <person name="Baruah I.K."/>
            <person name="Bukari Y."/>
            <person name="Amoako-Attah I."/>
            <person name="Meinhardt L.W."/>
            <person name="Bailey B.A."/>
            <person name="Cohen S.P."/>
        </authorList>
    </citation>
    <scope>NUCLEOTIDE SEQUENCE [LARGE SCALE GENOMIC DNA]</scope>
    <source>
        <strain evidence="3 4">GH-12</strain>
    </source>
</reference>
<keyword evidence="2" id="KW-0812">Transmembrane</keyword>
<feature type="transmembrane region" description="Helical" evidence="2">
    <location>
        <begin position="20"/>
        <end position="49"/>
    </location>
</feature>
<feature type="transmembrane region" description="Helical" evidence="2">
    <location>
        <begin position="111"/>
        <end position="134"/>
    </location>
</feature>
<accession>A0AAW0BZS7</accession>
<name>A0AAW0BZS7_9AGAR</name>
<keyword evidence="2" id="KW-0472">Membrane</keyword>
<evidence type="ECO:0000313" key="3">
    <source>
        <dbReference type="EMBL" id="KAK7032481.1"/>
    </source>
</evidence>
<evidence type="ECO:0000256" key="2">
    <source>
        <dbReference type="SAM" id="Phobius"/>
    </source>
</evidence>
<keyword evidence="4" id="KW-1185">Reference proteome</keyword>